<keyword evidence="5 7" id="KW-0520">NAD</keyword>
<dbReference type="InterPro" id="IPR014026">
    <property type="entry name" value="UDP-Glc/GDP-Man_DH_dimer"/>
</dbReference>
<dbReference type="SUPFAM" id="SSF52413">
    <property type="entry name" value="UDP-glucose/GDP-mannose dehydrogenase C-terminal domain"/>
    <property type="match status" value="1"/>
</dbReference>
<dbReference type="Pfam" id="PF03720">
    <property type="entry name" value="UDPG_MGDP_dh_C"/>
    <property type="match status" value="1"/>
</dbReference>
<dbReference type="SUPFAM" id="SSF51735">
    <property type="entry name" value="NAD(P)-binding Rossmann-fold domains"/>
    <property type="match status" value="1"/>
</dbReference>
<dbReference type="InterPro" id="IPR008927">
    <property type="entry name" value="6-PGluconate_DH-like_C_sf"/>
</dbReference>
<accession>A0ABY8AFI0</accession>
<dbReference type="SMART" id="SM00984">
    <property type="entry name" value="UDPG_MGDP_dh_C"/>
    <property type="match status" value="1"/>
</dbReference>
<comment type="similarity">
    <text evidence="2 7">Belongs to the UDP-glucose/GDP-mannose dehydrogenase family.</text>
</comment>
<evidence type="ECO:0000256" key="4">
    <source>
        <dbReference type="ARBA" id="ARBA00023002"/>
    </source>
</evidence>
<dbReference type="Pfam" id="PF00984">
    <property type="entry name" value="UDPG_MGDP_dh"/>
    <property type="match status" value="1"/>
</dbReference>
<gene>
    <name evidence="9" type="ORF">MOV08_25405</name>
</gene>
<comment type="catalytic activity">
    <reaction evidence="6 7">
        <text>UDP-alpha-D-glucose + 2 NAD(+) + H2O = UDP-alpha-D-glucuronate + 2 NADH + 3 H(+)</text>
        <dbReference type="Rhea" id="RHEA:23596"/>
        <dbReference type="ChEBI" id="CHEBI:15377"/>
        <dbReference type="ChEBI" id="CHEBI:15378"/>
        <dbReference type="ChEBI" id="CHEBI:57540"/>
        <dbReference type="ChEBI" id="CHEBI:57945"/>
        <dbReference type="ChEBI" id="CHEBI:58052"/>
        <dbReference type="ChEBI" id="CHEBI:58885"/>
        <dbReference type="EC" id="1.1.1.22"/>
    </reaction>
</comment>
<dbReference type="Pfam" id="PF03721">
    <property type="entry name" value="UDPG_MGDP_dh_N"/>
    <property type="match status" value="1"/>
</dbReference>
<dbReference type="RefSeq" id="WP_275308934.1">
    <property type="nucleotide sequence ID" value="NZ_CP095749.1"/>
</dbReference>
<reference evidence="9 10" key="1">
    <citation type="submission" date="2022-03" db="EMBL/GenBank/DDBJ databases">
        <title>Streptomyces yunnanensis P86,complete genome.</title>
        <authorList>
            <person name="Chen S."/>
            <person name="Zhang Q."/>
        </authorList>
    </citation>
    <scope>NUCLEOTIDE SEQUENCE [LARGE SCALE GENOMIC DNA]</scope>
    <source>
        <strain evidence="9 10">P86</strain>
    </source>
</reference>
<name>A0ABY8AFI0_9ACTN</name>
<dbReference type="InterPro" id="IPR014027">
    <property type="entry name" value="UDP-Glc/GDP-Man_DH_C"/>
</dbReference>
<dbReference type="SUPFAM" id="SSF48179">
    <property type="entry name" value="6-phosphogluconate dehydrogenase C-terminal domain-like"/>
    <property type="match status" value="1"/>
</dbReference>
<evidence type="ECO:0000256" key="5">
    <source>
        <dbReference type="ARBA" id="ARBA00023027"/>
    </source>
</evidence>
<evidence type="ECO:0000256" key="1">
    <source>
        <dbReference type="ARBA" id="ARBA00004701"/>
    </source>
</evidence>
<evidence type="ECO:0000256" key="3">
    <source>
        <dbReference type="ARBA" id="ARBA00012954"/>
    </source>
</evidence>
<dbReference type="InterPro" id="IPR036291">
    <property type="entry name" value="NAD(P)-bd_dom_sf"/>
</dbReference>
<dbReference type="InterPro" id="IPR017476">
    <property type="entry name" value="UDP-Glc/GDP-Man"/>
</dbReference>
<comment type="pathway">
    <text evidence="1">Nucleotide-sugar biosynthesis; UDP-alpha-D-glucuronate biosynthesis; UDP-alpha-D-glucuronate from UDP-alpha-D-glucose: step 1/1.</text>
</comment>
<dbReference type="EMBL" id="CP095749">
    <property type="protein sequence ID" value="WEB42252.1"/>
    <property type="molecule type" value="Genomic_DNA"/>
</dbReference>
<dbReference type="NCBIfam" id="TIGR03026">
    <property type="entry name" value="NDP-sugDHase"/>
    <property type="match status" value="1"/>
</dbReference>
<keyword evidence="4 7" id="KW-0560">Oxidoreductase</keyword>
<keyword evidence="10" id="KW-1185">Reference proteome</keyword>
<dbReference type="InterPro" id="IPR028357">
    <property type="entry name" value="UDPglc_DH_bac"/>
</dbReference>
<evidence type="ECO:0000256" key="7">
    <source>
        <dbReference type="PIRNR" id="PIRNR000124"/>
    </source>
</evidence>
<sequence>MALKITVIGTGYLGATHAAAMAELGFEVLGLDVQPEKIEMLRRGEVPMYEPGLEELLRRHVAGIEGSTGRLRFTTSYEEVGAFGDVHFVCVNTPQKHGEYACDMSYVEAAFDALAPHLTRPALVVGKSTVPVGSAARLAQRLTAAAPAGADAELAWNPEFLREGLAVQDTLHPDRIVVGVAGVGAPPSDSWGKAEALLREVYATPIAEGSPFVVMDYPTAELVKTSANSFLATKISFINAMAEVCEAADGDVVKLAEAIGHDERIGKKFLRAGIGFGGGCLPKDIRAFMARAGELGADQALTFLREVDSINMRRRGHMVELARDAVGGSFLGKRVAVLGATFKPDSDDVRDSPALNVAGQIHLQGGQVTVYDPKGMANAERLFPTLGYAESALEAVRGAHVVLHLTEWREFRELDPAVLAEVATERRVLDGRNALDPALWRKAGWTYRALGRPNA</sequence>
<dbReference type="PANTHER" id="PTHR43750:SF3">
    <property type="entry name" value="UDP-GLUCOSE 6-DEHYDROGENASE TUAD"/>
    <property type="match status" value="1"/>
</dbReference>
<proteinExistence type="inferred from homology"/>
<evidence type="ECO:0000256" key="2">
    <source>
        <dbReference type="ARBA" id="ARBA00006601"/>
    </source>
</evidence>
<protein>
    <recommendedName>
        <fullName evidence="3 7">UDP-glucose 6-dehydrogenase</fullName>
        <ecNumber evidence="3 7">1.1.1.22</ecNumber>
    </recommendedName>
</protein>
<evidence type="ECO:0000313" key="10">
    <source>
        <dbReference type="Proteomes" id="UP001218629"/>
    </source>
</evidence>
<dbReference type="Gene3D" id="3.40.50.720">
    <property type="entry name" value="NAD(P)-binding Rossmann-like Domain"/>
    <property type="match status" value="2"/>
</dbReference>
<evidence type="ECO:0000256" key="6">
    <source>
        <dbReference type="ARBA" id="ARBA00047473"/>
    </source>
</evidence>
<dbReference type="Proteomes" id="UP001218629">
    <property type="component" value="Chromosome"/>
</dbReference>
<dbReference type="EC" id="1.1.1.22" evidence="3 7"/>
<feature type="domain" description="UDP-glucose/GDP-mannose dehydrogenase C-terminal" evidence="8">
    <location>
        <begin position="336"/>
        <end position="437"/>
    </location>
</feature>
<dbReference type="InterPro" id="IPR001732">
    <property type="entry name" value="UDP-Glc/GDP-Man_DH_N"/>
</dbReference>
<organism evidence="9 10">
    <name type="scientific">Streptomyces yunnanensis</name>
    <dbReference type="NCBI Taxonomy" id="156453"/>
    <lineage>
        <taxon>Bacteria</taxon>
        <taxon>Bacillati</taxon>
        <taxon>Actinomycetota</taxon>
        <taxon>Actinomycetes</taxon>
        <taxon>Kitasatosporales</taxon>
        <taxon>Streptomycetaceae</taxon>
        <taxon>Streptomyces</taxon>
    </lineage>
</organism>
<dbReference type="PANTHER" id="PTHR43750">
    <property type="entry name" value="UDP-GLUCOSE 6-DEHYDROGENASE TUAD"/>
    <property type="match status" value="1"/>
</dbReference>
<evidence type="ECO:0000259" key="8">
    <source>
        <dbReference type="SMART" id="SM00984"/>
    </source>
</evidence>
<evidence type="ECO:0000313" key="9">
    <source>
        <dbReference type="EMBL" id="WEB42252.1"/>
    </source>
</evidence>
<dbReference type="PIRSF" id="PIRSF500134">
    <property type="entry name" value="UDPglc_DH_bac"/>
    <property type="match status" value="1"/>
</dbReference>
<dbReference type="Gene3D" id="1.20.5.100">
    <property type="entry name" value="Cytochrome c1, transmembrane anchor, C-terminal"/>
    <property type="match status" value="1"/>
</dbReference>
<dbReference type="InterPro" id="IPR036220">
    <property type="entry name" value="UDP-Glc/GDP-Man_DH_C_sf"/>
</dbReference>
<dbReference type="PIRSF" id="PIRSF000124">
    <property type="entry name" value="UDPglc_GDPman_dh"/>
    <property type="match status" value="1"/>
</dbReference>